<dbReference type="Proteomes" id="UP000198940">
    <property type="component" value="Unassembled WGS sequence"/>
</dbReference>
<dbReference type="STRING" id="1055723.SAMN05216293_2592"/>
<evidence type="ECO:0000313" key="3">
    <source>
        <dbReference type="Proteomes" id="UP000184031"/>
    </source>
</evidence>
<proteinExistence type="predicted"/>
<name>A0A1M6XIW2_9FLAO</name>
<dbReference type="Pfam" id="PF24389">
    <property type="entry name" value="ORC-CDC6-like"/>
    <property type="match status" value="1"/>
</dbReference>
<evidence type="ECO:0000313" key="1">
    <source>
        <dbReference type="EMBL" id="SFB94553.1"/>
    </source>
</evidence>
<sequence>MSDAYRNPFKLRNSEKIDKEIGFLRLFSPLALEALVQKHKLGVLWGNVLLIHSSPGGGKTSLLRAFEPGSLTTLWNSKSASDYRDLFNTLKGIDVINKSEVKLLGVSLPCTRNYQVLEELNISEAQKKRLFFSLLNSRVILSTLRAACRLKNRKFPEGLEDIELRYDNSDNFFKSLEVPCNGKQLFAWASNIERNIYKTIDSFIPEVDVVVEGHDELISLLVLTPQNLYYQGKSLCSRILFMFDDAHKLSDPQRSLFKQYILEKRSGANVWISERLEALSPDEQLKSFEGRDFEELNLENFWNKNPSKLKKVLRNISDKRAALSSEEVTSFQEYLSENLSETNANDNLAQAALQISDKIQEISKATNRFDDWIGAIDELENETLLNRAIRLKEIEILIHRNLGKNQLSFDFPMPVEELDKKTGSEVNKAAKLFLSNSHDIPYYFGFEDLVRLSSFNIEQFLSFSSEMFEAMISNKIKGNEIILSDRKQHDIILKVANHNWKKLRIEIPFGQNIRRFLTGLGEYSRAQTFKPNAPYAPGVNGFAIKSNGENKLYTEEQWINNSIYQPLVNVVSTCVAYNLLERHSVLQGQKGQSHTVYYMNRWLCVYFGLPLSYGGWRHQTPDQLIKWIKK</sequence>
<organism evidence="2 3">
    <name type="scientific">Flagellimonas taeanensis</name>
    <dbReference type="NCBI Taxonomy" id="1005926"/>
    <lineage>
        <taxon>Bacteria</taxon>
        <taxon>Pseudomonadati</taxon>
        <taxon>Bacteroidota</taxon>
        <taxon>Flavobacteriia</taxon>
        <taxon>Flavobacteriales</taxon>
        <taxon>Flavobacteriaceae</taxon>
        <taxon>Flagellimonas</taxon>
    </lineage>
</organism>
<keyword evidence="4" id="KW-1185">Reference proteome</keyword>
<dbReference type="OrthoDB" id="1489695at2"/>
<protein>
    <submittedName>
        <fullName evidence="2">Uncharacterized protein</fullName>
    </submittedName>
</protein>
<gene>
    <name evidence="1" type="ORF">SAMN04487891_10411</name>
    <name evidence="2" type="ORF">SAMN05216293_2592</name>
</gene>
<dbReference type="RefSeq" id="WP_143070695.1">
    <property type="nucleotide sequence ID" value="NZ_FOKU01000004.1"/>
</dbReference>
<dbReference type="EMBL" id="FRAT01000006">
    <property type="protein sequence ID" value="SHL05856.1"/>
    <property type="molecule type" value="Genomic_DNA"/>
</dbReference>
<reference evidence="2 3" key="1">
    <citation type="submission" date="2016-11" db="EMBL/GenBank/DDBJ databases">
        <authorList>
            <person name="Varghese N."/>
            <person name="Submissions S."/>
        </authorList>
    </citation>
    <scope>NUCLEOTIDE SEQUENCE [LARGE SCALE GENOMIC DNA]</scope>
    <source>
        <strain evidence="2 3">CGMCC 1.12174</strain>
        <strain evidence="1 4">DSM 26351</strain>
    </source>
</reference>
<dbReference type="AlphaFoldDB" id="A0A1M6XIW2"/>
<evidence type="ECO:0000313" key="4">
    <source>
        <dbReference type="Proteomes" id="UP000198940"/>
    </source>
</evidence>
<evidence type="ECO:0000313" key="2">
    <source>
        <dbReference type="EMBL" id="SHL05856.1"/>
    </source>
</evidence>
<dbReference type="EMBL" id="FOKU01000004">
    <property type="protein sequence ID" value="SFB94553.1"/>
    <property type="molecule type" value="Genomic_DNA"/>
</dbReference>
<comment type="caution">
    <text evidence="2">The sequence shown here is derived from an EMBL/GenBank/DDBJ whole genome shotgun (WGS) entry which is preliminary data.</text>
</comment>
<dbReference type="InterPro" id="IPR056955">
    <property type="entry name" value="ORC-CDC6-like"/>
</dbReference>
<dbReference type="Proteomes" id="UP000184031">
    <property type="component" value="Unassembled WGS sequence"/>
</dbReference>
<accession>A0A1M6XIW2</accession>